<dbReference type="SUPFAM" id="SSF46548">
    <property type="entry name" value="alpha-helical ferredoxin"/>
    <property type="match status" value="1"/>
</dbReference>
<dbReference type="NCBIfam" id="TIGR00276">
    <property type="entry name" value="tRNA epoxyqueuosine(34) reductase QueG"/>
    <property type="match status" value="1"/>
</dbReference>
<dbReference type="GO" id="GO:0046872">
    <property type="term" value="F:metal ion binding"/>
    <property type="evidence" value="ECO:0007669"/>
    <property type="project" value="UniProtKB-KW"/>
</dbReference>
<dbReference type="GO" id="GO:0052693">
    <property type="term" value="F:epoxyqueuosine reductase activity"/>
    <property type="evidence" value="ECO:0007669"/>
    <property type="project" value="TreeGrafter"/>
</dbReference>
<dbReference type="Gene3D" id="3.30.70.20">
    <property type="match status" value="1"/>
</dbReference>
<evidence type="ECO:0000256" key="1">
    <source>
        <dbReference type="ARBA" id="ARBA00022485"/>
    </source>
</evidence>
<evidence type="ECO:0000256" key="2">
    <source>
        <dbReference type="ARBA" id="ARBA00022723"/>
    </source>
</evidence>
<feature type="domain" description="4Fe-4S ferredoxin-type" evidence="5">
    <location>
        <begin position="177"/>
        <end position="206"/>
    </location>
</feature>
<dbReference type="SUPFAM" id="SSF48371">
    <property type="entry name" value="ARM repeat"/>
    <property type="match status" value="1"/>
</dbReference>
<dbReference type="InterPro" id="IPR016024">
    <property type="entry name" value="ARM-type_fold"/>
</dbReference>
<dbReference type="PROSITE" id="PS00198">
    <property type="entry name" value="4FE4S_FER_1"/>
    <property type="match status" value="1"/>
</dbReference>
<dbReference type="GO" id="GO:0051539">
    <property type="term" value="F:4 iron, 4 sulfur cluster binding"/>
    <property type="evidence" value="ECO:0007669"/>
    <property type="project" value="UniProtKB-KW"/>
</dbReference>
<dbReference type="InterPro" id="IPR004453">
    <property type="entry name" value="QueG"/>
</dbReference>
<dbReference type="InterPro" id="IPR011989">
    <property type="entry name" value="ARM-like"/>
</dbReference>
<evidence type="ECO:0000259" key="5">
    <source>
        <dbReference type="PROSITE" id="PS51379"/>
    </source>
</evidence>
<keyword evidence="7" id="KW-1185">Reference proteome</keyword>
<proteinExistence type="predicted"/>
<gene>
    <name evidence="6" type="ORF">EFBL_2951</name>
</gene>
<dbReference type="PANTHER" id="PTHR30002:SF4">
    <property type="entry name" value="EPOXYQUEUOSINE REDUCTASE"/>
    <property type="match status" value="1"/>
</dbReference>
<organism evidence="6 7">
    <name type="scientific">Effusibacillus lacus</name>
    <dbReference type="NCBI Taxonomy" id="1348429"/>
    <lineage>
        <taxon>Bacteria</taxon>
        <taxon>Bacillati</taxon>
        <taxon>Bacillota</taxon>
        <taxon>Bacilli</taxon>
        <taxon>Bacillales</taxon>
        <taxon>Alicyclobacillaceae</taxon>
        <taxon>Effusibacillus</taxon>
    </lineage>
</organism>
<dbReference type="Proteomes" id="UP000217785">
    <property type="component" value="Unassembled WGS sequence"/>
</dbReference>
<keyword evidence="2" id="KW-0479">Metal-binding</keyword>
<reference evidence="7" key="1">
    <citation type="submission" date="2017-07" db="EMBL/GenBank/DDBJ databases">
        <title>Draft genome sequence of Effusibacillus lacus strain skLN1.</title>
        <authorList>
            <person name="Watanabe M."/>
            <person name="Kojima H."/>
            <person name="Fukui M."/>
        </authorList>
    </citation>
    <scope>NUCLEOTIDE SEQUENCE [LARGE SCALE GENOMIC DNA]</scope>
    <source>
        <strain evidence="7">skLN1</strain>
    </source>
</reference>
<dbReference type="AlphaFoldDB" id="A0A292YS28"/>
<dbReference type="PROSITE" id="PS51379">
    <property type="entry name" value="4FE4S_FER_2"/>
    <property type="match status" value="1"/>
</dbReference>
<evidence type="ECO:0000313" key="6">
    <source>
        <dbReference type="EMBL" id="GAX91285.1"/>
    </source>
</evidence>
<dbReference type="GO" id="GO:0008616">
    <property type="term" value="P:tRNA queuosine(34) biosynthetic process"/>
    <property type="evidence" value="ECO:0007669"/>
    <property type="project" value="InterPro"/>
</dbReference>
<dbReference type="Pfam" id="PF13646">
    <property type="entry name" value="HEAT_2"/>
    <property type="match status" value="1"/>
</dbReference>
<evidence type="ECO:0000313" key="7">
    <source>
        <dbReference type="Proteomes" id="UP000217785"/>
    </source>
</evidence>
<evidence type="ECO:0000256" key="3">
    <source>
        <dbReference type="ARBA" id="ARBA00023004"/>
    </source>
</evidence>
<dbReference type="InterPro" id="IPR017900">
    <property type="entry name" value="4Fe4S_Fe_S_CS"/>
</dbReference>
<name>A0A292YS28_9BACL</name>
<accession>A0A292YS28</accession>
<protein>
    <submittedName>
        <fullName evidence="6">Epoxyqueuosine reductase</fullName>
    </submittedName>
</protein>
<keyword evidence="1" id="KW-0004">4Fe-4S</keyword>
<dbReference type="Gene3D" id="1.25.10.10">
    <property type="entry name" value="Leucine-rich Repeat Variant"/>
    <property type="match status" value="1"/>
</dbReference>
<dbReference type="InterPro" id="IPR017896">
    <property type="entry name" value="4Fe4S_Fe-S-bd"/>
</dbReference>
<sequence length="368" mass="41495">MEPAALSLQQAAEERGFTVGWAPVDLPPSVLNRYHQWIVNGRQAGMGQLARNVEVRLAPRTRLAWARSVLVLAASHAFPDPGKPRGGMRIGRVGRVFWIREQDYIQRRVQPHLEELKEICHHLGGRCRDYVEQGPLSFRSYGELAGLGWIGRNGMLIHPQRGSFFTLAVLLTSFDVEAAPEHPFRCGHCINCISQCPTGALLEDGVVDANRCVSYWTTQHLDLIPVEVWEGMGRWVAGCDECQDVCPWTPKERKFWEGYEPDPELAYPDLSDFLTLSTQHFLNKYAQSAFERVGRPRMARNALIVLANTRDSSYLPLVRQGCVDPSPLVRATTARALVRIGGRKEVERLLSDPEPLVCEEARQALEYE</sequence>
<keyword evidence="4" id="KW-0411">Iron-sulfur</keyword>
<dbReference type="Pfam" id="PF13484">
    <property type="entry name" value="Fer4_16"/>
    <property type="match status" value="1"/>
</dbReference>
<comment type="caution">
    <text evidence="6">The sequence shown here is derived from an EMBL/GenBank/DDBJ whole genome shotgun (WGS) entry which is preliminary data.</text>
</comment>
<dbReference type="EMBL" id="BDUF01000086">
    <property type="protein sequence ID" value="GAX91285.1"/>
    <property type="molecule type" value="Genomic_DNA"/>
</dbReference>
<keyword evidence="3" id="KW-0408">Iron</keyword>
<evidence type="ECO:0000256" key="4">
    <source>
        <dbReference type="ARBA" id="ARBA00023014"/>
    </source>
</evidence>
<dbReference type="PANTHER" id="PTHR30002">
    <property type="entry name" value="EPOXYQUEUOSINE REDUCTASE"/>
    <property type="match status" value="1"/>
</dbReference>